<comment type="caution">
    <text evidence="2">The sequence shown here is derived from an EMBL/GenBank/DDBJ whole genome shotgun (WGS) entry which is preliminary data.</text>
</comment>
<organism evidence="2 3">
    <name type="scientific">Simkania negevensis</name>
    <dbReference type="NCBI Taxonomy" id="83561"/>
    <lineage>
        <taxon>Bacteria</taxon>
        <taxon>Pseudomonadati</taxon>
        <taxon>Chlamydiota</taxon>
        <taxon>Chlamydiia</taxon>
        <taxon>Parachlamydiales</taxon>
        <taxon>Simkaniaceae</taxon>
        <taxon>Simkania</taxon>
    </lineage>
</organism>
<proteinExistence type="predicted"/>
<name>A0ABS3AR80_9BACT</name>
<protein>
    <submittedName>
        <fullName evidence="2">HipA N-terminal domain-containing protein</fullName>
    </submittedName>
</protein>
<feature type="domain" description="HipA N-terminal subdomain 1" evidence="1">
    <location>
        <begin position="21"/>
        <end position="110"/>
    </location>
</feature>
<reference evidence="2 3" key="1">
    <citation type="submission" date="2021-02" db="EMBL/GenBank/DDBJ databases">
        <title>Activity-based single-cell genomes from oceanic crustal fluid captures similar information to metagenomic and metatranscriptomic surveys with orders of magnitude less sampling.</title>
        <authorList>
            <person name="D'Angelo T.S."/>
            <person name="Orcutt B.N."/>
        </authorList>
    </citation>
    <scope>NUCLEOTIDE SEQUENCE [LARGE SCALE GENOMIC DNA]</scope>
    <source>
        <strain evidence="2">AH-315-G07</strain>
    </source>
</reference>
<evidence type="ECO:0000259" key="1">
    <source>
        <dbReference type="Pfam" id="PF13657"/>
    </source>
</evidence>
<accession>A0ABS3AR80</accession>
<dbReference type="EMBL" id="JAFITR010000029">
    <property type="protein sequence ID" value="MBN4066830.1"/>
    <property type="molecule type" value="Genomic_DNA"/>
</dbReference>
<gene>
    <name evidence="2" type="ORF">JYU14_01960</name>
</gene>
<dbReference type="CDD" id="cd00093">
    <property type="entry name" value="HTH_XRE"/>
    <property type="match status" value="1"/>
</dbReference>
<keyword evidence="3" id="KW-1185">Reference proteome</keyword>
<dbReference type="InterPro" id="IPR001387">
    <property type="entry name" value="Cro/C1-type_HTH"/>
</dbReference>
<evidence type="ECO:0000313" key="3">
    <source>
        <dbReference type="Proteomes" id="UP000722121"/>
    </source>
</evidence>
<dbReference type="Pfam" id="PF13657">
    <property type="entry name" value="Couple_hipA"/>
    <property type="match status" value="1"/>
</dbReference>
<dbReference type="Proteomes" id="UP000722121">
    <property type="component" value="Unassembled WGS sequence"/>
</dbReference>
<dbReference type="InterPro" id="IPR017508">
    <property type="entry name" value="HipA_N1"/>
</dbReference>
<evidence type="ECO:0000313" key="2">
    <source>
        <dbReference type="EMBL" id="MBN4066830.1"/>
    </source>
</evidence>
<sequence length="213" mass="24663">MPFNFQTIEGVQVVLEKERTNQLVGVLSLVGHQFRFEYDKNYLRSVTAIPLGPEMPLTRRIYQSEQLFCSFADRIPSRENPAFSEYCRFVGISEYENNPLILLSSIASRGPSSFLFKPIYRESFTASDLKQFREKLGLSVREFALCFDFSQPGVTRVETGVSGGREILKRVELYALYPQVTLDQLRRRAAHLHRKKMERAIKWLKARLLSDES</sequence>